<keyword evidence="2 4" id="KW-0472">Membrane</keyword>
<evidence type="ECO:0000313" key="7">
    <source>
        <dbReference type="EMBL" id="SNU79635.1"/>
    </source>
</evidence>
<comment type="subcellular location">
    <subcellularLocation>
        <location evidence="4">Cell outer membrane</location>
    </subcellularLocation>
</comment>
<dbReference type="InterPro" id="IPR037873">
    <property type="entry name" value="BamE-like"/>
</dbReference>
<evidence type="ECO:0000313" key="8">
    <source>
        <dbReference type="Proteomes" id="UP000215033"/>
    </source>
</evidence>
<organism evidence="7 8">
    <name type="scientific">Neisseria zoodegmatis</name>
    <dbReference type="NCBI Taxonomy" id="326523"/>
    <lineage>
        <taxon>Bacteria</taxon>
        <taxon>Pseudomonadati</taxon>
        <taxon>Pseudomonadota</taxon>
        <taxon>Betaproteobacteria</taxon>
        <taxon>Neisseriales</taxon>
        <taxon>Neisseriaceae</taxon>
        <taxon>Neisseria</taxon>
    </lineage>
</organism>
<dbReference type="KEGG" id="nzo:SAMEA4504057_1138"/>
<reference evidence="7 8" key="1">
    <citation type="submission" date="2017-06" db="EMBL/GenBank/DDBJ databases">
        <authorList>
            <consortium name="Pathogen Informatics"/>
        </authorList>
    </citation>
    <scope>NUCLEOTIDE SEQUENCE [LARGE SCALE GENOMIC DNA]</scope>
    <source>
        <strain evidence="7 8">NCTC12230</strain>
    </source>
</reference>
<sequence>MLSYRCGLIAVIIRTFSGFAHYKMIKVSNCLSLSGIPTPKTCYDLSTKGKPVNKTLCLAIAALLGLGACSAERVSNFPSYKLKVIQGNQLDARAVASLQPGMSRDQVQLMLGTPLLRDPFHNNRWDYTFNISRNGVIKEQRTLTLYFDNDRLARAEGNAIEYAIQQLQAEGLIEQQAQQPQQAAPQPVFQPEGN</sequence>
<dbReference type="InterPro" id="IPR007450">
    <property type="entry name" value="BamE_dom"/>
</dbReference>
<keyword evidence="1 4" id="KW-0732">Signal</keyword>
<dbReference type="GO" id="GO:1990063">
    <property type="term" value="C:Bam protein complex"/>
    <property type="evidence" value="ECO:0007669"/>
    <property type="project" value="TreeGrafter"/>
</dbReference>
<protein>
    <recommendedName>
        <fullName evidence="4">Outer membrane protein assembly factor BamE</fullName>
    </recommendedName>
</protein>
<dbReference type="Gene3D" id="3.30.1450.10">
    <property type="match status" value="1"/>
</dbReference>
<evidence type="ECO:0000256" key="3">
    <source>
        <dbReference type="ARBA" id="ARBA00023237"/>
    </source>
</evidence>
<accession>A0AB38DQG0</accession>
<evidence type="ECO:0000256" key="4">
    <source>
        <dbReference type="HAMAP-Rule" id="MF_00925"/>
    </source>
</evidence>
<keyword evidence="7" id="KW-0449">Lipoprotein</keyword>
<dbReference type="GO" id="GO:0043165">
    <property type="term" value="P:Gram-negative-bacterium-type cell outer membrane assembly"/>
    <property type="evidence" value="ECO:0007669"/>
    <property type="project" value="UniProtKB-UniRule"/>
</dbReference>
<comment type="similarity">
    <text evidence="4">Belongs to the BamE family.</text>
</comment>
<dbReference type="InterPro" id="IPR026592">
    <property type="entry name" value="BamE"/>
</dbReference>
<dbReference type="GO" id="GO:0051205">
    <property type="term" value="P:protein insertion into membrane"/>
    <property type="evidence" value="ECO:0007669"/>
    <property type="project" value="UniProtKB-UniRule"/>
</dbReference>
<dbReference type="PANTHER" id="PTHR37482">
    <property type="entry name" value="OUTER MEMBRANE PROTEIN ASSEMBLY FACTOR BAME"/>
    <property type="match status" value="1"/>
</dbReference>
<dbReference type="Proteomes" id="UP000215033">
    <property type="component" value="Chromosome 1"/>
</dbReference>
<keyword evidence="3 4" id="KW-0998">Cell outer membrane</keyword>
<dbReference type="EMBL" id="LT906434">
    <property type="protein sequence ID" value="SNU79635.1"/>
    <property type="molecule type" value="Genomic_DNA"/>
</dbReference>
<dbReference type="GO" id="GO:0030674">
    <property type="term" value="F:protein-macromolecule adaptor activity"/>
    <property type="evidence" value="ECO:0007669"/>
    <property type="project" value="TreeGrafter"/>
</dbReference>
<evidence type="ECO:0000256" key="5">
    <source>
        <dbReference type="SAM" id="MobiDB-lite"/>
    </source>
</evidence>
<feature type="domain" description="Outer membrane protein assembly factor BamE" evidence="6">
    <location>
        <begin position="87"/>
        <end position="156"/>
    </location>
</feature>
<dbReference type="Pfam" id="PF04355">
    <property type="entry name" value="BamE"/>
    <property type="match status" value="1"/>
</dbReference>
<dbReference type="HAMAP" id="MF_00925">
    <property type="entry name" value="OM_assembly_BamE"/>
    <property type="match status" value="1"/>
</dbReference>
<proteinExistence type="inferred from homology"/>
<comment type="subunit">
    <text evidence="4">Part of the Bam complex.</text>
</comment>
<evidence type="ECO:0000259" key="6">
    <source>
        <dbReference type="Pfam" id="PF04355"/>
    </source>
</evidence>
<evidence type="ECO:0000256" key="2">
    <source>
        <dbReference type="ARBA" id="ARBA00023136"/>
    </source>
</evidence>
<name>A0AB38DQG0_9NEIS</name>
<dbReference type="AlphaFoldDB" id="A0AB38DQG0"/>
<gene>
    <name evidence="7" type="primary">smpA</name>
    <name evidence="4" type="synonym">bamE</name>
    <name evidence="7" type="ORF">SAMEA4504057_01138</name>
</gene>
<evidence type="ECO:0000256" key="1">
    <source>
        <dbReference type="ARBA" id="ARBA00022729"/>
    </source>
</evidence>
<feature type="compositionally biased region" description="Low complexity" evidence="5">
    <location>
        <begin position="175"/>
        <end position="187"/>
    </location>
</feature>
<comment type="function">
    <text evidence="4">Part of the outer membrane protein assembly complex, which is involved in assembly and insertion of beta-barrel proteins into the outer membrane.</text>
</comment>
<feature type="region of interest" description="Disordered" evidence="5">
    <location>
        <begin position="175"/>
        <end position="194"/>
    </location>
</feature>
<dbReference type="PANTHER" id="PTHR37482:SF1">
    <property type="entry name" value="OUTER MEMBRANE PROTEIN ASSEMBLY FACTOR BAME"/>
    <property type="match status" value="1"/>
</dbReference>